<reference evidence="2 3" key="1">
    <citation type="submission" date="2020-03" db="EMBL/GenBank/DDBJ databases">
        <title>Genomic Encyclopedia of Type Strains, Phase IV (KMG-IV): sequencing the most valuable type-strain genomes for metagenomic binning, comparative biology and taxonomic classification.</title>
        <authorList>
            <person name="Goeker M."/>
        </authorList>
    </citation>
    <scope>NUCLEOTIDE SEQUENCE [LARGE SCALE GENOMIC DNA]</scope>
    <source>
        <strain evidence="2 3">DSM 105096</strain>
    </source>
</reference>
<feature type="signal peptide" evidence="1">
    <location>
        <begin position="1"/>
        <end position="20"/>
    </location>
</feature>
<accession>A0ABX0X8Q0</accession>
<sequence>MKFLHPFTLLFLLSTAPAAAQVTISDEGSFVITNNSFVHLEDQDFTVKDGGNLTLRDGAGYLLAGNVTGEAGSTLIVRGLIEWTDELALRGETVFQLAGPPVNDGYGRFTFVGDGSEGSFSGRAIVENTVTTELINGYDPVENVSFRVVSGQSYVGAITDPRLPGPGWAYQADNASLFAELDFISLPVEWLSFTGRWNGESARLHWQTANEDGAAFFAVQRQNTAGAWAQIGTVVATGNSSTVSNYEFEDQELGSTKTVFYRLRQVDLDGSESYSDVISLTRSVSETAPSVFPNPARDHVFVDGLNPGAFLITDATGREVVRGVITDGARFRLDLPAGMTNGIYFLRSEMGHAIKFSVSR</sequence>
<dbReference type="Proteomes" id="UP000770785">
    <property type="component" value="Unassembled WGS sequence"/>
</dbReference>
<dbReference type="RefSeq" id="WP_168036076.1">
    <property type="nucleotide sequence ID" value="NZ_JAATJH010000001.1"/>
</dbReference>
<evidence type="ECO:0000256" key="1">
    <source>
        <dbReference type="SAM" id="SignalP"/>
    </source>
</evidence>
<keyword evidence="1" id="KW-0732">Signal</keyword>
<evidence type="ECO:0008006" key="4">
    <source>
        <dbReference type="Google" id="ProtNLM"/>
    </source>
</evidence>
<evidence type="ECO:0000313" key="3">
    <source>
        <dbReference type="Proteomes" id="UP000770785"/>
    </source>
</evidence>
<dbReference type="InterPro" id="IPR013783">
    <property type="entry name" value="Ig-like_fold"/>
</dbReference>
<protein>
    <recommendedName>
        <fullName evidence="4">Secretion system C-terminal sorting domain-containing protein</fullName>
    </recommendedName>
</protein>
<gene>
    <name evidence="2" type="ORF">GGR27_000800</name>
</gene>
<organism evidence="2 3">
    <name type="scientific">Neolewinella antarctica</name>
    <dbReference type="NCBI Taxonomy" id="442734"/>
    <lineage>
        <taxon>Bacteria</taxon>
        <taxon>Pseudomonadati</taxon>
        <taxon>Bacteroidota</taxon>
        <taxon>Saprospiria</taxon>
        <taxon>Saprospirales</taxon>
        <taxon>Lewinellaceae</taxon>
        <taxon>Neolewinella</taxon>
    </lineage>
</organism>
<dbReference type="Gene3D" id="2.60.40.10">
    <property type="entry name" value="Immunoglobulins"/>
    <property type="match status" value="1"/>
</dbReference>
<proteinExistence type="predicted"/>
<name>A0ABX0X8Q0_9BACT</name>
<evidence type="ECO:0000313" key="2">
    <source>
        <dbReference type="EMBL" id="NJC25319.1"/>
    </source>
</evidence>
<keyword evidence="3" id="KW-1185">Reference proteome</keyword>
<dbReference type="EMBL" id="JAATJH010000001">
    <property type="protein sequence ID" value="NJC25319.1"/>
    <property type="molecule type" value="Genomic_DNA"/>
</dbReference>
<comment type="caution">
    <text evidence="2">The sequence shown here is derived from an EMBL/GenBank/DDBJ whole genome shotgun (WGS) entry which is preliminary data.</text>
</comment>
<feature type="chain" id="PRO_5046717930" description="Secretion system C-terminal sorting domain-containing protein" evidence="1">
    <location>
        <begin position="21"/>
        <end position="360"/>
    </location>
</feature>